<evidence type="ECO:0000256" key="4">
    <source>
        <dbReference type="ARBA" id="ARBA00022833"/>
    </source>
</evidence>
<gene>
    <name evidence="8" type="ORF">EZ437_18070</name>
</gene>
<evidence type="ECO:0000256" key="1">
    <source>
        <dbReference type="ARBA" id="ARBA00022670"/>
    </source>
</evidence>
<dbReference type="GO" id="GO:0006515">
    <property type="term" value="P:protein quality control for misfolded or incompletely synthesized proteins"/>
    <property type="evidence" value="ECO:0007669"/>
    <property type="project" value="TreeGrafter"/>
</dbReference>
<sequence length="275" mass="29648">MKKILLIGVTTIGLAFSSCSTVPLTGRSRLSLVSDSQVLPMAFQAYSEFLTENKNVVLPSSNAQAQRVKNVGNKLIASVKNYMNNNGHAALIQDYKWEVNVVQSKELNAWCMPGGKIVVYTGILPVTMDDAGLATVVGHEIAHAIAGHSAERMSQEMVAQGAGAIGNVALANNPKTQSIFNTLYGVGTPLAMLSYGRSHELEADRLGLIFMSMAGYNPQSATAFWQRMAAASQGSQKPPEFLSTHPSDATRIAQIQKYLPEAQRYYNSPSGIPKK</sequence>
<keyword evidence="9" id="KW-1185">Reference proteome</keyword>
<dbReference type="OrthoDB" id="9810445at2"/>
<dbReference type="PANTHER" id="PTHR22726">
    <property type="entry name" value="METALLOENDOPEPTIDASE OMA1"/>
    <property type="match status" value="1"/>
</dbReference>
<keyword evidence="3 6" id="KW-0378">Hydrolase</keyword>
<dbReference type="CDD" id="cd07331">
    <property type="entry name" value="M48C_Oma1_like"/>
    <property type="match status" value="1"/>
</dbReference>
<evidence type="ECO:0000256" key="3">
    <source>
        <dbReference type="ARBA" id="ARBA00022801"/>
    </source>
</evidence>
<evidence type="ECO:0000313" key="8">
    <source>
        <dbReference type="EMBL" id="TCC99039.1"/>
    </source>
</evidence>
<dbReference type="InterPro" id="IPR001915">
    <property type="entry name" value="Peptidase_M48"/>
</dbReference>
<evidence type="ECO:0000256" key="2">
    <source>
        <dbReference type="ARBA" id="ARBA00022723"/>
    </source>
</evidence>
<comment type="caution">
    <text evidence="8">The sequence shown here is derived from an EMBL/GenBank/DDBJ whole genome shotgun (WGS) entry which is preliminary data.</text>
</comment>
<dbReference type="PANTHER" id="PTHR22726:SF1">
    <property type="entry name" value="METALLOENDOPEPTIDASE OMA1, MITOCHONDRIAL"/>
    <property type="match status" value="1"/>
</dbReference>
<dbReference type="PROSITE" id="PS51257">
    <property type="entry name" value="PROKAR_LIPOPROTEIN"/>
    <property type="match status" value="1"/>
</dbReference>
<evidence type="ECO:0000256" key="6">
    <source>
        <dbReference type="RuleBase" id="RU003983"/>
    </source>
</evidence>
<comment type="similarity">
    <text evidence="6">Belongs to the peptidase M48 family.</text>
</comment>
<protein>
    <submittedName>
        <fullName evidence="8">M48 family peptidase</fullName>
    </submittedName>
</protein>
<accession>A0A4R0NEY9</accession>
<dbReference type="EMBL" id="SJSL01000006">
    <property type="protein sequence ID" value="TCC99039.1"/>
    <property type="molecule type" value="Genomic_DNA"/>
</dbReference>
<dbReference type="Proteomes" id="UP000293347">
    <property type="component" value="Unassembled WGS sequence"/>
</dbReference>
<evidence type="ECO:0000313" key="9">
    <source>
        <dbReference type="Proteomes" id="UP000293347"/>
    </source>
</evidence>
<dbReference type="Pfam" id="PF01435">
    <property type="entry name" value="Peptidase_M48"/>
    <property type="match status" value="1"/>
</dbReference>
<name>A0A4R0NEY9_9SPHI</name>
<reference evidence="8 9" key="1">
    <citation type="submission" date="2019-02" db="EMBL/GenBank/DDBJ databases">
        <title>Pedobacter sp. RP-1-14 sp. nov., isolated from Arctic soil.</title>
        <authorList>
            <person name="Dahal R.H."/>
        </authorList>
    </citation>
    <scope>NUCLEOTIDE SEQUENCE [LARGE SCALE GENOMIC DNA]</scope>
    <source>
        <strain evidence="8 9">RP-1-14</strain>
    </source>
</reference>
<keyword evidence="5 6" id="KW-0482">Metalloprotease</keyword>
<dbReference type="GO" id="GO:0016020">
    <property type="term" value="C:membrane"/>
    <property type="evidence" value="ECO:0007669"/>
    <property type="project" value="TreeGrafter"/>
</dbReference>
<dbReference type="InterPro" id="IPR051156">
    <property type="entry name" value="Mito/Outer_Membr_Metalloprot"/>
</dbReference>
<dbReference type="RefSeq" id="WP_131597470.1">
    <property type="nucleotide sequence ID" value="NZ_SJSL01000006.1"/>
</dbReference>
<proteinExistence type="inferred from homology"/>
<evidence type="ECO:0000256" key="5">
    <source>
        <dbReference type="ARBA" id="ARBA00023049"/>
    </source>
</evidence>
<organism evidence="8 9">
    <name type="scientific">Pedobacter psychroterrae</name>
    <dbReference type="NCBI Taxonomy" id="2530453"/>
    <lineage>
        <taxon>Bacteria</taxon>
        <taxon>Pseudomonadati</taxon>
        <taxon>Bacteroidota</taxon>
        <taxon>Sphingobacteriia</taxon>
        <taxon>Sphingobacteriales</taxon>
        <taxon>Sphingobacteriaceae</taxon>
        <taxon>Pedobacter</taxon>
    </lineage>
</organism>
<evidence type="ECO:0000259" key="7">
    <source>
        <dbReference type="Pfam" id="PF01435"/>
    </source>
</evidence>
<keyword evidence="4 6" id="KW-0862">Zinc</keyword>
<keyword evidence="2" id="KW-0479">Metal-binding</keyword>
<comment type="cofactor">
    <cofactor evidence="6">
        <name>Zn(2+)</name>
        <dbReference type="ChEBI" id="CHEBI:29105"/>
    </cofactor>
    <text evidence="6">Binds 1 zinc ion per subunit.</text>
</comment>
<dbReference type="GO" id="GO:0046872">
    <property type="term" value="F:metal ion binding"/>
    <property type="evidence" value="ECO:0007669"/>
    <property type="project" value="UniProtKB-KW"/>
</dbReference>
<keyword evidence="1 6" id="KW-0645">Protease</keyword>
<feature type="domain" description="Peptidase M48" evidence="7">
    <location>
        <begin position="88"/>
        <end position="257"/>
    </location>
</feature>
<dbReference type="AlphaFoldDB" id="A0A4R0NEY9"/>
<dbReference type="GO" id="GO:0004222">
    <property type="term" value="F:metalloendopeptidase activity"/>
    <property type="evidence" value="ECO:0007669"/>
    <property type="project" value="InterPro"/>
</dbReference>
<dbReference type="Gene3D" id="3.30.2010.10">
    <property type="entry name" value="Metalloproteases ('zincins'), catalytic domain"/>
    <property type="match status" value="1"/>
</dbReference>